<organism evidence="2 3">
    <name type="scientific">Kurthia populi</name>
    <dbReference type="NCBI Taxonomy" id="1562132"/>
    <lineage>
        <taxon>Bacteria</taxon>
        <taxon>Bacillati</taxon>
        <taxon>Bacillota</taxon>
        <taxon>Bacilli</taxon>
        <taxon>Bacillales</taxon>
        <taxon>Caryophanaceae</taxon>
        <taxon>Kurthia</taxon>
    </lineage>
</organism>
<proteinExistence type="predicted"/>
<dbReference type="Proteomes" id="UP001597568">
    <property type="component" value="Unassembled WGS sequence"/>
</dbReference>
<protein>
    <recommendedName>
        <fullName evidence="4">Lactococcin 972 family bacteriocin</fullName>
    </recommendedName>
</protein>
<reference evidence="3" key="1">
    <citation type="journal article" date="2019" name="Int. J. Syst. Evol. Microbiol.">
        <title>The Global Catalogue of Microorganisms (GCM) 10K type strain sequencing project: providing services to taxonomists for standard genome sequencing and annotation.</title>
        <authorList>
            <consortium name="The Broad Institute Genomics Platform"/>
            <consortium name="The Broad Institute Genome Sequencing Center for Infectious Disease"/>
            <person name="Wu L."/>
            <person name="Ma J."/>
        </authorList>
    </citation>
    <scope>NUCLEOTIDE SEQUENCE [LARGE SCALE GENOMIC DNA]</scope>
    <source>
        <strain evidence="3">KCTC 33522</strain>
    </source>
</reference>
<feature type="chain" id="PRO_5047148695" description="Lactococcin 972 family bacteriocin" evidence="1">
    <location>
        <begin position="29"/>
        <end position="126"/>
    </location>
</feature>
<evidence type="ECO:0000256" key="1">
    <source>
        <dbReference type="SAM" id="SignalP"/>
    </source>
</evidence>
<accession>A0ABW5XXA4</accession>
<dbReference type="RefSeq" id="WP_380146661.1">
    <property type="nucleotide sequence ID" value="NZ_JBHUOR010000013.1"/>
</dbReference>
<name>A0ABW5XXA4_9BACL</name>
<sequence>MENKMGLKIIIATVVATSTLTATLPAKAQTLFGYSASSGTKVKVSSWFSSGIKTTATHAAATKNLKKGKYVKQTAVRIKEGDYNSGWKYSKKPASKKSKGFYKKTIDKYNNPFKTAVTSNTFTYFK</sequence>
<keyword evidence="3" id="KW-1185">Reference proteome</keyword>
<evidence type="ECO:0000313" key="3">
    <source>
        <dbReference type="Proteomes" id="UP001597568"/>
    </source>
</evidence>
<comment type="caution">
    <text evidence="2">The sequence shown here is derived from an EMBL/GenBank/DDBJ whole genome shotgun (WGS) entry which is preliminary data.</text>
</comment>
<keyword evidence="1" id="KW-0732">Signal</keyword>
<feature type="signal peptide" evidence="1">
    <location>
        <begin position="1"/>
        <end position="28"/>
    </location>
</feature>
<evidence type="ECO:0008006" key="4">
    <source>
        <dbReference type="Google" id="ProtNLM"/>
    </source>
</evidence>
<gene>
    <name evidence="2" type="ORF">ACFSY7_02300</name>
</gene>
<dbReference type="EMBL" id="JBHUOR010000013">
    <property type="protein sequence ID" value="MFD2867331.1"/>
    <property type="molecule type" value="Genomic_DNA"/>
</dbReference>
<evidence type="ECO:0000313" key="2">
    <source>
        <dbReference type="EMBL" id="MFD2867331.1"/>
    </source>
</evidence>